<dbReference type="PANTHER" id="PTHR24305">
    <property type="entry name" value="CYTOCHROME P450"/>
    <property type="match status" value="1"/>
</dbReference>
<proteinExistence type="inferred from homology"/>
<dbReference type="OrthoDB" id="3945418at2759"/>
<dbReference type="AlphaFoldDB" id="A0A6A6T486"/>
<accession>A0A6A6T486</accession>
<comment type="similarity">
    <text evidence="2 8">Belongs to the cytochrome P450 family.</text>
</comment>
<comment type="cofactor">
    <cofactor evidence="1 7">
        <name>heme</name>
        <dbReference type="ChEBI" id="CHEBI:30413"/>
    </cofactor>
</comment>
<dbReference type="Pfam" id="PF00067">
    <property type="entry name" value="p450"/>
    <property type="match status" value="1"/>
</dbReference>
<evidence type="ECO:0000256" key="3">
    <source>
        <dbReference type="ARBA" id="ARBA00022723"/>
    </source>
</evidence>
<evidence type="ECO:0000256" key="7">
    <source>
        <dbReference type="PIRSR" id="PIRSR602403-1"/>
    </source>
</evidence>
<feature type="transmembrane region" description="Helical" evidence="9">
    <location>
        <begin position="6"/>
        <end position="29"/>
    </location>
</feature>
<keyword evidence="11" id="KW-1185">Reference proteome</keyword>
<dbReference type="InterPro" id="IPR036396">
    <property type="entry name" value="Cyt_P450_sf"/>
</dbReference>
<dbReference type="SUPFAM" id="SSF48264">
    <property type="entry name" value="Cytochrome P450"/>
    <property type="match status" value="1"/>
</dbReference>
<name>A0A6A6T486_9PLEO</name>
<evidence type="ECO:0000256" key="1">
    <source>
        <dbReference type="ARBA" id="ARBA00001971"/>
    </source>
</evidence>
<dbReference type="PRINTS" id="PR00385">
    <property type="entry name" value="P450"/>
</dbReference>
<evidence type="ECO:0000313" key="10">
    <source>
        <dbReference type="EMBL" id="KAF2653981.1"/>
    </source>
</evidence>
<protein>
    <submittedName>
        <fullName evidence="10">Cytochrome P450</fullName>
    </submittedName>
</protein>
<evidence type="ECO:0000313" key="11">
    <source>
        <dbReference type="Proteomes" id="UP000799324"/>
    </source>
</evidence>
<organism evidence="10 11">
    <name type="scientific">Lophiostoma macrostomum CBS 122681</name>
    <dbReference type="NCBI Taxonomy" id="1314788"/>
    <lineage>
        <taxon>Eukaryota</taxon>
        <taxon>Fungi</taxon>
        <taxon>Dikarya</taxon>
        <taxon>Ascomycota</taxon>
        <taxon>Pezizomycotina</taxon>
        <taxon>Dothideomycetes</taxon>
        <taxon>Pleosporomycetidae</taxon>
        <taxon>Pleosporales</taxon>
        <taxon>Lophiostomataceae</taxon>
        <taxon>Lophiostoma</taxon>
    </lineage>
</organism>
<dbReference type="GO" id="GO:0016705">
    <property type="term" value="F:oxidoreductase activity, acting on paired donors, with incorporation or reduction of molecular oxygen"/>
    <property type="evidence" value="ECO:0007669"/>
    <property type="project" value="InterPro"/>
</dbReference>
<evidence type="ECO:0000256" key="6">
    <source>
        <dbReference type="ARBA" id="ARBA00023033"/>
    </source>
</evidence>
<dbReference type="GO" id="GO:0005506">
    <property type="term" value="F:iron ion binding"/>
    <property type="evidence" value="ECO:0007669"/>
    <property type="project" value="InterPro"/>
</dbReference>
<feature type="binding site" description="axial binding residue" evidence="7">
    <location>
        <position position="450"/>
    </location>
    <ligand>
        <name>heme</name>
        <dbReference type="ChEBI" id="CHEBI:30413"/>
    </ligand>
    <ligandPart>
        <name>Fe</name>
        <dbReference type="ChEBI" id="CHEBI:18248"/>
    </ligandPart>
</feature>
<keyword evidence="4 8" id="KW-0560">Oxidoreductase</keyword>
<gene>
    <name evidence="10" type="ORF">K491DRAFT_601750</name>
</gene>
<dbReference type="CDD" id="cd11062">
    <property type="entry name" value="CYP58-like"/>
    <property type="match status" value="1"/>
</dbReference>
<dbReference type="GO" id="GO:0020037">
    <property type="term" value="F:heme binding"/>
    <property type="evidence" value="ECO:0007669"/>
    <property type="project" value="InterPro"/>
</dbReference>
<dbReference type="EMBL" id="MU004371">
    <property type="protein sequence ID" value="KAF2653981.1"/>
    <property type="molecule type" value="Genomic_DNA"/>
</dbReference>
<dbReference type="InterPro" id="IPR001128">
    <property type="entry name" value="Cyt_P450"/>
</dbReference>
<evidence type="ECO:0000256" key="5">
    <source>
        <dbReference type="ARBA" id="ARBA00023004"/>
    </source>
</evidence>
<evidence type="ECO:0000256" key="9">
    <source>
        <dbReference type="SAM" id="Phobius"/>
    </source>
</evidence>
<keyword evidence="9" id="KW-0812">Transmembrane</keyword>
<evidence type="ECO:0000256" key="4">
    <source>
        <dbReference type="ARBA" id="ARBA00023002"/>
    </source>
</evidence>
<keyword evidence="6 8" id="KW-0503">Monooxygenase</keyword>
<evidence type="ECO:0000256" key="8">
    <source>
        <dbReference type="RuleBase" id="RU000461"/>
    </source>
</evidence>
<dbReference type="PROSITE" id="PS00086">
    <property type="entry name" value="CYTOCHROME_P450"/>
    <property type="match status" value="1"/>
</dbReference>
<keyword evidence="9" id="KW-0472">Membrane</keyword>
<dbReference type="PRINTS" id="PR00465">
    <property type="entry name" value="EP450IV"/>
</dbReference>
<keyword evidence="3 7" id="KW-0479">Metal-binding</keyword>
<dbReference type="InterPro" id="IPR050121">
    <property type="entry name" value="Cytochrome_P450_monoxygenase"/>
</dbReference>
<keyword evidence="5 7" id="KW-0408">Iron</keyword>
<sequence length="511" mass="57783">MEGILYYLVLCAGAALLYALSLAVYRLFFHPLSGFPGPKIAAATQWYEAYFDLVKYPRGQFMFEIERMHQAYGPIVRINPHELHVKDPSWEKVLYVGYSEGVRDKYPPAAAMAGLPGDVFGTVSQELHSMRRRAFSSLLSRASIQQVQPILQDHLEVLCKKLRTDLNQGAVRLDYSILALTADTIGVYAFGESLGLLEDGVKARDWHRTNRTVGAMIPVIRLFPWSMPLALSLPTSLVRAFDVDVARVLELRHEMRRQAFNAVDEYSKPDKTAAQKDAWTSILGSKLPNEEKHPLRMADEAFTLIVAGGETTARAICLAIFHVLANKRSIMPRLQEELLSVMPEEMSAPELKPLERLPWLTAIVKETLRICHGLVAARLPLIAREAPLRYGEWHIPAGTPVSMSQCDTLYDPNIFPDPMKFDPSRWLPENPELQNLNQHYAPFGRGSRMCVGWNMAMAEMYMTIATIFRRFDLELYDTVRERDIDLVRDCFLQEPSFDAKGVGVQLVNTSA</sequence>
<dbReference type="InterPro" id="IPR017972">
    <property type="entry name" value="Cyt_P450_CS"/>
</dbReference>
<dbReference type="GO" id="GO:0004497">
    <property type="term" value="F:monooxygenase activity"/>
    <property type="evidence" value="ECO:0007669"/>
    <property type="project" value="UniProtKB-KW"/>
</dbReference>
<dbReference type="Proteomes" id="UP000799324">
    <property type="component" value="Unassembled WGS sequence"/>
</dbReference>
<evidence type="ECO:0000256" key="2">
    <source>
        <dbReference type="ARBA" id="ARBA00010617"/>
    </source>
</evidence>
<dbReference type="InterPro" id="IPR002403">
    <property type="entry name" value="Cyt_P450_E_grp-IV"/>
</dbReference>
<keyword evidence="9" id="KW-1133">Transmembrane helix</keyword>
<reference evidence="10" key="1">
    <citation type="journal article" date="2020" name="Stud. Mycol.">
        <title>101 Dothideomycetes genomes: a test case for predicting lifestyles and emergence of pathogens.</title>
        <authorList>
            <person name="Haridas S."/>
            <person name="Albert R."/>
            <person name="Binder M."/>
            <person name="Bloem J."/>
            <person name="Labutti K."/>
            <person name="Salamov A."/>
            <person name="Andreopoulos B."/>
            <person name="Baker S."/>
            <person name="Barry K."/>
            <person name="Bills G."/>
            <person name="Bluhm B."/>
            <person name="Cannon C."/>
            <person name="Castanera R."/>
            <person name="Culley D."/>
            <person name="Daum C."/>
            <person name="Ezra D."/>
            <person name="Gonzalez J."/>
            <person name="Henrissat B."/>
            <person name="Kuo A."/>
            <person name="Liang C."/>
            <person name="Lipzen A."/>
            <person name="Lutzoni F."/>
            <person name="Magnuson J."/>
            <person name="Mondo S."/>
            <person name="Nolan M."/>
            <person name="Ohm R."/>
            <person name="Pangilinan J."/>
            <person name="Park H.-J."/>
            <person name="Ramirez L."/>
            <person name="Alfaro M."/>
            <person name="Sun H."/>
            <person name="Tritt A."/>
            <person name="Yoshinaga Y."/>
            <person name="Zwiers L.-H."/>
            <person name="Turgeon B."/>
            <person name="Goodwin S."/>
            <person name="Spatafora J."/>
            <person name="Crous P."/>
            <person name="Grigoriev I."/>
        </authorList>
    </citation>
    <scope>NUCLEOTIDE SEQUENCE</scope>
    <source>
        <strain evidence="10">CBS 122681</strain>
    </source>
</reference>
<dbReference type="Gene3D" id="1.10.630.10">
    <property type="entry name" value="Cytochrome P450"/>
    <property type="match status" value="1"/>
</dbReference>
<dbReference type="PANTHER" id="PTHR24305:SF157">
    <property type="entry name" value="N-ACETYLTRYPTOPHAN 6-HYDROXYLASE IVOC-RELATED"/>
    <property type="match status" value="1"/>
</dbReference>
<keyword evidence="7 8" id="KW-0349">Heme</keyword>